<keyword evidence="8" id="KW-0676">Redox-active center</keyword>
<feature type="active site" description="Cysteine sulfenic acid (-SOH) intermediate; for peroxidase activity" evidence="13">
    <location>
        <position position="75"/>
    </location>
</feature>
<evidence type="ECO:0000256" key="9">
    <source>
        <dbReference type="ARBA" id="ARBA00032824"/>
    </source>
</evidence>
<dbReference type="InterPro" id="IPR050924">
    <property type="entry name" value="Peroxiredoxin_BCP/PrxQ"/>
</dbReference>
<accession>A0A1H4PES6</accession>
<comment type="catalytic activity">
    <reaction evidence="12">
        <text>a hydroperoxide + [thioredoxin]-dithiol = an alcohol + [thioredoxin]-disulfide + H2O</text>
        <dbReference type="Rhea" id="RHEA:62620"/>
        <dbReference type="Rhea" id="RHEA-COMP:10698"/>
        <dbReference type="Rhea" id="RHEA-COMP:10700"/>
        <dbReference type="ChEBI" id="CHEBI:15377"/>
        <dbReference type="ChEBI" id="CHEBI:29950"/>
        <dbReference type="ChEBI" id="CHEBI:30879"/>
        <dbReference type="ChEBI" id="CHEBI:35924"/>
        <dbReference type="ChEBI" id="CHEBI:50058"/>
        <dbReference type="EC" id="1.11.1.24"/>
    </reaction>
</comment>
<dbReference type="InterPro" id="IPR013766">
    <property type="entry name" value="Thioredoxin_domain"/>
</dbReference>
<evidence type="ECO:0000256" key="6">
    <source>
        <dbReference type="ARBA" id="ARBA00023002"/>
    </source>
</evidence>
<dbReference type="Proteomes" id="UP000182409">
    <property type="component" value="Unassembled WGS sequence"/>
</dbReference>
<evidence type="ECO:0000256" key="1">
    <source>
        <dbReference type="ARBA" id="ARBA00003330"/>
    </source>
</evidence>
<dbReference type="OrthoDB" id="9812811at2"/>
<dbReference type="PROSITE" id="PS51352">
    <property type="entry name" value="THIOREDOXIN_2"/>
    <property type="match status" value="1"/>
</dbReference>
<evidence type="ECO:0000256" key="13">
    <source>
        <dbReference type="PIRSR" id="PIRSR000239-1"/>
    </source>
</evidence>
<keyword evidence="14" id="KW-0732">Signal</keyword>
<dbReference type="PANTHER" id="PTHR42801:SF4">
    <property type="entry name" value="AHPC_TSA FAMILY PROTEIN"/>
    <property type="match status" value="1"/>
</dbReference>
<feature type="domain" description="Thioredoxin" evidence="15">
    <location>
        <begin position="33"/>
        <end position="183"/>
    </location>
</feature>
<dbReference type="GO" id="GO:0034599">
    <property type="term" value="P:cellular response to oxidative stress"/>
    <property type="evidence" value="ECO:0007669"/>
    <property type="project" value="TreeGrafter"/>
</dbReference>
<evidence type="ECO:0000313" key="16">
    <source>
        <dbReference type="EMBL" id="SEC05929.1"/>
    </source>
</evidence>
<dbReference type="PANTHER" id="PTHR42801">
    <property type="entry name" value="THIOREDOXIN-DEPENDENT PEROXIDE REDUCTASE"/>
    <property type="match status" value="1"/>
</dbReference>
<evidence type="ECO:0000313" key="17">
    <source>
        <dbReference type="Proteomes" id="UP000182409"/>
    </source>
</evidence>
<comment type="function">
    <text evidence="1">Thiol-specific peroxidase that catalyzes the reduction of hydrogen peroxide and organic hydroperoxides to water and alcohols, respectively. Plays a role in cell protection against oxidative stress by detoxifying peroxides and as sensor of hydrogen peroxide-mediated signaling events.</text>
</comment>
<dbReference type="Pfam" id="PF00578">
    <property type="entry name" value="AhpC-TSA"/>
    <property type="match status" value="1"/>
</dbReference>
<dbReference type="InterPro" id="IPR024706">
    <property type="entry name" value="Peroxiredoxin_AhpC-typ"/>
</dbReference>
<evidence type="ECO:0000259" key="15">
    <source>
        <dbReference type="PROSITE" id="PS51352"/>
    </source>
</evidence>
<proteinExistence type="inferred from homology"/>
<dbReference type="InterPro" id="IPR000866">
    <property type="entry name" value="AhpC/TSA"/>
</dbReference>
<protein>
    <recommendedName>
        <fullName evidence="3">thioredoxin-dependent peroxiredoxin</fullName>
        <ecNumber evidence="3">1.11.1.24</ecNumber>
    </recommendedName>
    <alternativeName>
        <fullName evidence="9">Thioredoxin peroxidase</fullName>
    </alternativeName>
    <alternativeName>
        <fullName evidence="11">Thioredoxin-dependent peroxiredoxin Bcp</fullName>
    </alternativeName>
</protein>
<keyword evidence="7" id="KW-1015">Disulfide bond</keyword>
<evidence type="ECO:0000256" key="14">
    <source>
        <dbReference type="SAM" id="SignalP"/>
    </source>
</evidence>
<evidence type="ECO:0000256" key="12">
    <source>
        <dbReference type="ARBA" id="ARBA00049091"/>
    </source>
</evidence>
<comment type="subunit">
    <text evidence="2">Monomer.</text>
</comment>
<dbReference type="FunFam" id="3.40.30.10:FF:000007">
    <property type="entry name" value="Thioredoxin-dependent thiol peroxidase"/>
    <property type="match status" value="1"/>
</dbReference>
<dbReference type="Gene3D" id="3.40.30.10">
    <property type="entry name" value="Glutaredoxin"/>
    <property type="match status" value="1"/>
</dbReference>
<dbReference type="EC" id="1.11.1.24" evidence="3"/>
<evidence type="ECO:0000256" key="11">
    <source>
        <dbReference type="ARBA" id="ARBA00042639"/>
    </source>
</evidence>
<evidence type="ECO:0000256" key="5">
    <source>
        <dbReference type="ARBA" id="ARBA00022862"/>
    </source>
</evidence>
<dbReference type="PIRSF" id="PIRSF000239">
    <property type="entry name" value="AHPC"/>
    <property type="match status" value="1"/>
</dbReference>
<keyword evidence="4" id="KW-0575">Peroxidase</keyword>
<dbReference type="GO" id="GO:0045454">
    <property type="term" value="P:cell redox homeostasis"/>
    <property type="evidence" value="ECO:0007669"/>
    <property type="project" value="TreeGrafter"/>
</dbReference>
<reference evidence="16 17" key="1">
    <citation type="submission" date="2016-10" db="EMBL/GenBank/DDBJ databases">
        <authorList>
            <person name="de Groot N.N."/>
        </authorList>
    </citation>
    <scope>NUCLEOTIDE SEQUENCE [LARGE SCALE GENOMIC DNA]</scope>
    <source>
        <strain evidence="16 17">AB35.6</strain>
    </source>
</reference>
<dbReference type="GO" id="GO:0008379">
    <property type="term" value="F:thioredoxin peroxidase activity"/>
    <property type="evidence" value="ECO:0007669"/>
    <property type="project" value="TreeGrafter"/>
</dbReference>
<dbReference type="SUPFAM" id="SSF52833">
    <property type="entry name" value="Thioredoxin-like"/>
    <property type="match status" value="1"/>
</dbReference>
<feature type="chain" id="PRO_5010205418" description="thioredoxin-dependent peroxiredoxin" evidence="14">
    <location>
        <begin position="27"/>
        <end position="186"/>
    </location>
</feature>
<evidence type="ECO:0000256" key="10">
    <source>
        <dbReference type="ARBA" id="ARBA00038489"/>
    </source>
</evidence>
<dbReference type="EMBL" id="FNSD01000001">
    <property type="protein sequence ID" value="SEC05929.1"/>
    <property type="molecule type" value="Genomic_DNA"/>
</dbReference>
<feature type="signal peptide" evidence="14">
    <location>
        <begin position="1"/>
        <end position="26"/>
    </location>
</feature>
<dbReference type="CDD" id="cd03017">
    <property type="entry name" value="PRX_BCP"/>
    <property type="match status" value="1"/>
</dbReference>
<name>A0A1H4PES6_9BACT</name>
<dbReference type="InterPro" id="IPR036249">
    <property type="entry name" value="Thioredoxin-like_sf"/>
</dbReference>
<keyword evidence="5" id="KW-0049">Antioxidant</keyword>
<dbReference type="GO" id="GO:0005737">
    <property type="term" value="C:cytoplasm"/>
    <property type="evidence" value="ECO:0007669"/>
    <property type="project" value="TreeGrafter"/>
</dbReference>
<comment type="similarity">
    <text evidence="10">Belongs to the peroxiredoxin family. BCP/PrxQ subfamily.</text>
</comment>
<dbReference type="AlphaFoldDB" id="A0A1H4PES6"/>
<evidence type="ECO:0000256" key="8">
    <source>
        <dbReference type="ARBA" id="ARBA00023284"/>
    </source>
</evidence>
<evidence type="ECO:0000256" key="7">
    <source>
        <dbReference type="ARBA" id="ARBA00023157"/>
    </source>
</evidence>
<evidence type="ECO:0000256" key="2">
    <source>
        <dbReference type="ARBA" id="ARBA00011245"/>
    </source>
</evidence>
<sequence length="186" mass="19998">MQRAGLWSMVLVAVLAVGATARLAMAAGAGAMLEPGATAPNFTLPSQEDKQVSLSQYKGKWVVLYFYPKDQTAGCTLEAHNFQRDQAMYDKDNAAVLGVSLDTAESHKVFCTKENLTFKLLADPDHKVVDEYGVPVMAMGPMKAAKRVTYLISPAGKVVKVWPDVKVANHSEEVLAAIAEAKAAKS</sequence>
<keyword evidence="6" id="KW-0560">Oxidoreductase</keyword>
<gene>
    <name evidence="16" type="ORF">SAMN05443244_2540</name>
</gene>
<organism evidence="16 17">
    <name type="scientific">Terriglobus roseus</name>
    <dbReference type="NCBI Taxonomy" id="392734"/>
    <lineage>
        <taxon>Bacteria</taxon>
        <taxon>Pseudomonadati</taxon>
        <taxon>Acidobacteriota</taxon>
        <taxon>Terriglobia</taxon>
        <taxon>Terriglobales</taxon>
        <taxon>Acidobacteriaceae</taxon>
        <taxon>Terriglobus</taxon>
    </lineage>
</organism>
<dbReference type="RefSeq" id="WP_074654386.1">
    <property type="nucleotide sequence ID" value="NZ_FNSD01000001.1"/>
</dbReference>
<evidence type="ECO:0000256" key="4">
    <source>
        <dbReference type="ARBA" id="ARBA00022559"/>
    </source>
</evidence>
<evidence type="ECO:0000256" key="3">
    <source>
        <dbReference type="ARBA" id="ARBA00013017"/>
    </source>
</evidence>